<accession>A0AAN5BQG5</accession>
<feature type="compositionally biased region" description="Basic and acidic residues" evidence="1">
    <location>
        <begin position="45"/>
        <end position="66"/>
    </location>
</feature>
<organism evidence="2 3">
    <name type="scientific">Aspergillus oryzae</name>
    <name type="common">Yellow koji mold</name>
    <dbReference type="NCBI Taxonomy" id="5062"/>
    <lineage>
        <taxon>Eukaryota</taxon>
        <taxon>Fungi</taxon>
        <taxon>Dikarya</taxon>
        <taxon>Ascomycota</taxon>
        <taxon>Pezizomycotina</taxon>
        <taxon>Eurotiomycetes</taxon>
        <taxon>Eurotiomycetidae</taxon>
        <taxon>Eurotiales</taxon>
        <taxon>Aspergillaceae</taxon>
        <taxon>Aspergillus</taxon>
        <taxon>Aspergillus subgen. Circumdati</taxon>
    </lineage>
</organism>
<sequence>MIPFAKPSFSAEQMMAASVNKGTNERQKNTGPESKNGQNWGSSNQDKEIINGEYVEKRNKTMGDGRGLRIKDVETSRGNISKNINGIRSVNRASHNGDIRNTIQPASVNYAFKANGTSRNCTKDK</sequence>
<dbReference type="AlphaFoldDB" id="A0AAN5BQG5"/>
<evidence type="ECO:0000313" key="2">
    <source>
        <dbReference type="EMBL" id="GMG27385.1"/>
    </source>
</evidence>
<name>A0AAN5BQG5_ASPOZ</name>
<feature type="region of interest" description="Disordered" evidence="1">
    <location>
        <begin position="1"/>
        <end position="66"/>
    </location>
</feature>
<proteinExistence type="predicted"/>
<evidence type="ECO:0000256" key="1">
    <source>
        <dbReference type="SAM" id="MobiDB-lite"/>
    </source>
</evidence>
<reference evidence="2" key="1">
    <citation type="submission" date="2023-04" db="EMBL/GenBank/DDBJ databases">
        <title>Aspergillus oryzae NBRC 4228.</title>
        <authorList>
            <person name="Ichikawa N."/>
            <person name="Sato H."/>
            <person name="Tonouchi N."/>
        </authorList>
    </citation>
    <scope>NUCLEOTIDE SEQUENCE</scope>
    <source>
        <strain evidence="2">NBRC 4228</strain>
    </source>
</reference>
<evidence type="ECO:0000313" key="3">
    <source>
        <dbReference type="Proteomes" id="UP001165205"/>
    </source>
</evidence>
<dbReference type="Proteomes" id="UP001165205">
    <property type="component" value="Unassembled WGS sequence"/>
</dbReference>
<feature type="compositionally biased region" description="Polar residues" evidence="1">
    <location>
        <begin position="29"/>
        <end position="44"/>
    </location>
</feature>
<gene>
    <name evidence="2" type="ORF">Aory04_000402300</name>
</gene>
<protein>
    <submittedName>
        <fullName evidence="2">Unnamed protein product</fullName>
    </submittedName>
</protein>
<dbReference type="EMBL" id="BSYA01000035">
    <property type="protein sequence ID" value="GMG27385.1"/>
    <property type="molecule type" value="Genomic_DNA"/>
</dbReference>
<comment type="caution">
    <text evidence="2">The sequence shown here is derived from an EMBL/GenBank/DDBJ whole genome shotgun (WGS) entry which is preliminary data.</text>
</comment>